<dbReference type="SUPFAM" id="SSF57850">
    <property type="entry name" value="RING/U-box"/>
    <property type="match status" value="1"/>
</dbReference>
<dbReference type="GO" id="GO:0016567">
    <property type="term" value="P:protein ubiquitination"/>
    <property type="evidence" value="ECO:0007669"/>
    <property type="project" value="UniProtKB-UniPathway"/>
</dbReference>
<dbReference type="EMBL" id="KZ155785">
    <property type="protein sequence ID" value="OUS45922.1"/>
    <property type="molecule type" value="Genomic_DNA"/>
</dbReference>
<dbReference type="Proteomes" id="UP000195557">
    <property type="component" value="Unassembled WGS sequence"/>
</dbReference>
<evidence type="ECO:0000259" key="2">
    <source>
        <dbReference type="SMART" id="SM00504"/>
    </source>
</evidence>
<dbReference type="UniPathway" id="UPA00143"/>
<dbReference type="Gene3D" id="2.60.40.790">
    <property type="match status" value="1"/>
</dbReference>
<dbReference type="Pfam" id="PF04564">
    <property type="entry name" value="U-box"/>
    <property type="match status" value="1"/>
</dbReference>
<name>A0A1Y5IFK3_OSTTA</name>
<dbReference type="AlphaFoldDB" id="A0A1Y5IFK3"/>
<gene>
    <name evidence="3" type="ORF">BE221DRAFT_168964</name>
</gene>
<feature type="region of interest" description="Disordered" evidence="1">
    <location>
        <begin position="270"/>
        <end position="297"/>
    </location>
</feature>
<evidence type="ECO:0000256" key="1">
    <source>
        <dbReference type="SAM" id="MobiDB-lite"/>
    </source>
</evidence>
<dbReference type="InterPro" id="IPR003613">
    <property type="entry name" value="Ubox_domain"/>
</dbReference>
<feature type="domain" description="U-box" evidence="2">
    <location>
        <begin position="200"/>
        <end position="266"/>
    </location>
</feature>
<dbReference type="SMART" id="SM00504">
    <property type="entry name" value="Ubox"/>
    <property type="match status" value="1"/>
</dbReference>
<dbReference type="InterPro" id="IPR013083">
    <property type="entry name" value="Znf_RING/FYVE/PHD"/>
</dbReference>
<proteinExistence type="predicted"/>
<feature type="region of interest" description="Disordered" evidence="1">
    <location>
        <begin position="153"/>
        <end position="196"/>
    </location>
</feature>
<dbReference type="eggNOG" id="ENOG502S6JT">
    <property type="taxonomic scope" value="Eukaryota"/>
</dbReference>
<accession>A0A1Y5IFK3</accession>
<dbReference type="GO" id="GO:0004842">
    <property type="term" value="F:ubiquitin-protein transferase activity"/>
    <property type="evidence" value="ECO:0007669"/>
    <property type="project" value="InterPro"/>
</dbReference>
<dbReference type="CDD" id="cd16453">
    <property type="entry name" value="RING-Ubox"/>
    <property type="match status" value="1"/>
</dbReference>
<feature type="compositionally biased region" description="Basic and acidic residues" evidence="1">
    <location>
        <begin position="279"/>
        <end position="292"/>
    </location>
</feature>
<reference evidence="3" key="1">
    <citation type="submission" date="2017-04" db="EMBL/GenBank/DDBJ databases">
        <title>Population genomics of picophytoplankton unveils novel chromosome hypervariability.</title>
        <authorList>
            <consortium name="DOE Joint Genome Institute"/>
            <person name="Blanc-Mathieu R."/>
            <person name="Krasovec M."/>
            <person name="Hebrard M."/>
            <person name="Yau S."/>
            <person name="Desgranges E."/>
            <person name="Martin J."/>
            <person name="Schackwitz W."/>
            <person name="Kuo A."/>
            <person name="Salin G."/>
            <person name="Donnadieu C."/>
            <person name="Desdevises Y."/>
            <person name="Sanchez-Ferandin S."/>
            <person name="Moreau H."/>
            <person name="Rivals E."/>
            <person name="Grigoriev I.V."/>
            <person name="Grimsley N."/>
            <person name="Eyre-Walker A."/>
            <person name="Piganeau G."/>
        </authorList>
    </citation>
    <scope>NUCLEOTIDE SEQUENCE [LARGE SCALE GENOMIC DNA]</scope>
    <source>
        <strain evidence="3">RCC 1115</strain>
    </source>
</reference>
<protein>
    <recommendedName>
        <fullName evidence="2">U-box domain-containing protein</fullName>
    </recommendedName>
</protein>
<sequence length="543" mass="60050">MPRDDGVDDGTASAVAATTPRVLWSQRRGSVTVKFDARDARAVEVEVIDADREEKSSTVRVRYVADDVVDADRENGARDGIKRTSRAITVTFPKTTVAGHWPRLLLTRRGRRVQIRLELARENLKLRGQGVLFSRCRRFRRRHAGHDGRVRPLAVASSRSREHFPSRAMTTTLRDASPNMPDEDPHARDARDDDADEPARLLCPITRAAYRDPVFVPSSGNTYERDALEEFWRRSPGPARDPLTNEPVMDRKVYTNWDKRREVAEWLSANPTRTPSGWETREQPTPKKERDGAPNGRMRMFGGENGGGGGARRAVTIGAVVALALLAASAVGGVASPSAWWTTGARGGARGSPRMPPIDEFGVVREIKAPVGSRIRAKRVDRGSTPALEIAIPSQSMNTASLLFSIPWFAITGTWTYGAWNGANPLFASFSLPFWAVGFNMIHQSATSAFESTRLGSIDDIEKSAVETYAYVNGVPQTNLVLYHGIKSHVLARGLHATEDEFIVDEIHRFLKKYRTKRSSSSSNGGGDVKIDTTTPYFARARM</sequence>
<dbReference type="Gene3D" id="3.30.40.10">
    <property type="entry name" value="Zinc/RING finger domain, C3HC4 (zinc finger)"/>
    <property type="match status" value="1"/>
</dbReference>
<organism evidence="3">
    <name type="scientific">Ostreococcus tauri</name>
    <name type="common">Marine green alga</name>
    <dbReference type="NCBI Taxonomy" id="70448"/>
    <lineage>
        <taxon>Eukaryota</taxon>
        <taxon>Viridiplantae</taxon>
        <taxon>Chlorophyta</taxon>
        <taxon>Mamiellophyceae</taxon>
        <taxon>Mamiellales</taxon>
        <taxon>Bathycoccaceae</taxon>
        <taxon>Ostreococcus</taxon>
    </lineage>
</organism>
<dbReference type="InterPro" id="IPR008978">
    <property type="entry name" value="HSP20-like_chaperone"/>
</dbReference>
<evidence type="ECO:0000313" key="3">
    <source>
        <dbReference type="EMBL" id="OUS45922.1"/>
    </source>
</evidence>